<reference evidence="8" key="1">
    <citation type="journal article" date="2019" name="Int. J. Syst. Evol. Microbiol.">
        <title>The Global Catalogue of Microorganisms (GCM) 10K type strain sequencing project: providing services to taxonomists for standard genome sequencing and annotation.</title>
        <authorList>
            <consortium name="The Broad Institute Genomics Platform"/>
            <consortium name="The Broad Institute Genome Sequencing Center for Infectious Disease"/>
            <person name="Wu L."/>
            <person name="Ma J."/>
        </authorList>
    </citation>
    <scope>NUCLEOTIDE SEQUENCE [LARGE SCALE GENOMIC DNA]</scope>
    <source>
        <strain evidence="8">JCM 9687</strain>
    </source>
</reference>
<keyword evidence="3" id="KW-1003">Cell membrane</keyword>
<dbReference type="InterPro" id="IPR005614">
    <property type="entry name" value="NrfD-like"/>
</dbReference>
<dbReference type="Proteomes" id="UP001500483">
    <property type="component" value="Unassembled WGS sequence"/>
</dbReference>
<comment type="caution">
    <text evidence="7">The sequence shown here is derived from an EMBL/GenBank/DDBJ whole genome shotgun (WGS) entry which is preliminary data.</text>
</comment>
<evidence type="ECO:0000256" key="1">
    <source>
        <dbReference type="ARBA" id="ARBA00004651"/>
    </source>
</evidence>
<accession>A0ABP6RRU3</accession>
<dbReference type="EMBL" id="BAAAYK010000038">
    <property type="protein sequence ID" value="GAA3358873.1"/>
    <property type="molecule type" value="Genomic_DNA"/>
</dbReference>
<evidence type="ECO:0000256" key="5">
    <source>
        <dbReference type="ARBA" id="ARBA00022989"/>
    </source>
</evidence>
<keyword evidence="5" id="KW-1133">Transmembrane helix</keyword>
<organism evidence="7 8">
    <name type="scientific">Saccharopolyspora gregorii</name>
    <dbReference type="NCBI Taxonomy" id="33914"/>
    <lineage>
        <taxon>Bacteria</taxon>
        <taxon>Bacillati</taxon>
        <taxon>Actinomycetota</taxon>
        <taxon>Actinomycetes</taxon>
        <taxon>Pseudonocardiales</taxon>
        <taxon>Pseudonocardiaceae</taxon>
        <taxon>Saccharopolyspora</taxon>
    </lineage>
</organism>
<evidence type="ECO:0000256" key="3">
    <source>
        <dbReference type="ARBA" id="ARBA00022475"/>
    </source>
</evidence>
<proteinExistence type="inferred from homology"/>
<dbReference type="RefSeq" id="WP_344927544.1">
    <property type="nucleotide sequence ID" value="NZ_BAAAYK010000038.1"/>
</dbReference>
<evidence type="ECO:0000256" key="4">
    <source>
        <dbReference type="ARBA" id="ARBA00022692"/>
    </source>
</evidence>
<keyword evidence="8" id="KW-1185">Reference proteome</keyword>
<sequence length="313" mass="31965">MSRRRGESIVPDAEFRSYYGRQIIKSPTWKVPDVPAYLFLGGLAGGSAVMAALADLTGRPELRRTGRVAAAAGAGASVLALVHDLGRPLRFLNMLRVLKPTSPLSVGSWILAPFSGLTAAAAASDLTGLLPGTGRLAGTAAAVLGPAMTTYTAVLLADTAVPGWHEVHRELPFVFAGSAVSSAGGIALLATPTAQAAPARRMAITGSALELAAEHRMLRRAGLAAEAYDTGTPGRLLRASRILTWAGAVAAGAAGRDRRIAAVAGSCLAVAGAAARFGIFEAGRVTARDPRYTVVPQRERANAAVAAPTGADG</sequence>
<dbReference type="PANTHER" id="PTHR34856">
    <property type="entry name" value="PROTEIN NRFD"/>
    <property type="match status" value="1"/>
</dbReference>
<evidence type="ECO:0000256" key="6">
    <source>
        <dbReference type="ARBA" id="ARBA00023136"/>
    </source>
</evidence>
<dbReference type="Pfam" id="PF03916">
    <property type="entry name" value="NrfD"/>
    <property type="match status" value="1"/>
</dbReference>
<evidence type="ECO:0000256" key="2">
    <source>
        <dbReference type="ARBA" id="ARBA00008929"/>
    </source>
</evidence>
<comment type="similarity">
    <text evidence="2">Belongs to the NrfD family.</text>
</comment>
<dbReference type="Gene3D" id="1.20.1630.10">
    <property type="entry name" value="Formate dehydrogenase/DMSO reductase domain"/>
    <property type="match status" value="1"/>
</dbReference>
<gene>
    <name evidence="7" type="primary">nrfD</name>
    <name evidence="7" type="ORF">GCM10020366_32640</name>
</gene>
<comment type="subcellular location">
    <subcellularLocation>
        <location evidence="1">Cell membrane</location>
        <topology evidence="1">Multi-pass membrane protein</topology>
    </subcellularLocation>
</comment>
<evidence type="ECO:0000313" key="7">
    <source>
        <dbReference type="EMBL" id="GAA3358873.1"/>
    </source>
</evidence>
<dbReference type="PANTHER" id="PTHR34856:SF2">
    <property type="entry name" value="PROTEIN NRFD"/>
    <property type="match status" value="1"/>
</dbReference>
<keyword evidence="4" id="KW-0812">Transmembrane</keyword>
<keyword evidence="6" id="KW-0472">Membrane</keyword>
<name>A0ABP6RRU3_9PSEU</name>
<dbReference type="InterPro" id="IPR052049">
    <property type="entry name" value="Electron_transfer_protein"/>
</dbReference>
<protein>
    <submittedName>
        <fullName evidence="7">Polysulfide reductase NrfD</fullName>
    </submittedName>
</protein>
<evidence type="ECO:0000313" key="8">
    <source>
        <dbReference type="Proteomes" id="UP001500483"/>
    </source>
</evidence>